<dbReference type="AlphaFoldDB" id="A0A0Q2MCC0"/>
<evidence type="ECO:0000259" key="1">
    <source>
        <dbReference type="Pfam" id="PF26115"/>
    </source>
</evidence>
<name>A0A0Q2MCC0_VIBFU</name>
<keyword evidence="3" id="KW-1185">Reference proteome</keyword>
<protein>
    <recommendedName>
        <fullName evidence="1">GAPS4 PD-(D/E)XK nuclease domain-containing protein</fullName>
    </recommendedName>
</protein>
<proteinExistence type="predicted"/>
<gene>
    <name evidence="2" type="ORF">AMR76_12780</name>
</gene>
<dbReference type="RefSeq" id="WP_055466293.1">
    <property type="nucleotide sequence ID" value="NZ_LKHS01000010.1"/>
</dbReference>
<dbReference type="InterPro" id="IPR058873">
    <property type="entry name" value="PDDEXK_GAPS4"/>
</dbReference>
<organism evidence="2 3">
    <name type="scientific">Vibrio furnissii</name>
    <dbReference type="NCBI Taxonomy" id="29494"/>
    <lineage>
        <taxon>Bacteria</taxon>
        <taxon>Pseudomonadati</taxon>
        <taxon>Pseudomonadota</taxon>
        <taxon>Gammaproteobacteria</taxon>
        <taxon>Vibrionales</taxon>
        <taxon>Vibrionaceae</taxon>
        <taxon>Vibrio</taxon>
    </lineage>
</organism>
<comment type="caution">
    <text evidence="2">The sequence shown here is derived from an EMBL/GenBank/DDBJ whole genome shotgun (WGS) entry which is preliminary data.</text>
</comment>
<accession>A0A0Q2MCC0</accession>
<dbReference type="Proteomes" id="UP000051221">
    <property type="component" value="Unassembled WGS sequence"/>
</dbReference>
<dbReference type="EMBL" id="LKHS01000010">
    <property type="protein sequence ID" value="KQH85378.1"/>
    <property type="molecule type" value="Genomic_DNA"/>
</dbReference>
<evidence type="ECO:0000313" key="3">
    <source>
        <dbReference type="Proteomes" id="UP000051221"/>
    </source>
</evidence>
<feature type="domain" description="GAPS4 PD-(D/E)XK nuclease" evidence="1">
    <location>
        <begin position="2"/>
        <end position="176"/>
    </location>
</feature>
<sequence>MSGEKSKSSGETGENIVEKFFNIVGWKNANPNISFACFKGENHKRPGTKQGKREQHGIDAQYAYISGLESDVLINVLASVKHTKNSKYPKSLTSLVKNHIKDILDAEKCFQLSTHRKELSKQFVGQRYTKVRNVPILFFLSSNDEVDADYISCISNNRYIHQNFDVEEFYIIDNKKMTFLLDSINDIRSKFNDYEVFFHHSSSSLNHMDYNKPPYSNVMPVEFLGSPFISFILKKGDPGSEVFKYVIYSQDEITEESLSNYIFIAKEQTAKIAGSYGIGFYNYYKDDHEEIVNTSLRKHNLTIDHVTVFNMKPNFRNLNDE</sequence>
<dbReference type="Pfam" id="PF26115">
    <property type="entry name" value="PDDEXK_GAPS4"/>
    <property type="match status" value="1"/>
</dbReference>
<evidence type="ECO:0000313" key="2">
    <source>
        <dbReference type="EMBL" id="KQH85378.1"/>
    </source>
</evidence>
<dbReference type="InParanoid" id="A0A0Q2MCC0"/>
<reference evidence="2 3" key="1">
    <citation type="submission" date="2015-08" db="EMBL/GenBank/DDBJ databases">
        <title>Antibacterial properties of a collection of Vibrionaceae strains.</title>
        <authorList>
            <person name="Giubergia S."/>
        </authorList>
    </citation>
    <scope>NUCLEOTIDE SEQUENCE [LARGE SCALE GENOMIC DNA]</scope>
    <source>
        <strain evidence="2 3">S0821</strain>
    </source>
</reference>